<dbReference type="STRING" id="249352.SAMN05444395_103160"/>
<keyword evidence="3" id="KW-1185">Reference proteome</keyword>
<dbReference type="AlphaFoldDB" id="A0A167X4R0"/>
<keyword evidence="1" id="KW-0732">Signal</keyword>
<gene>
    <name evidence="2" type="ORF">FBFR_09200</name>
</gene>
<protein>
    <submittedName>
        <fullName evidence="2">Uncharacterized protein</fullName>
    </submittedName>
</protein>
<evidence type="ECO:0000313" key="2">
    <source>
        <dbReference type="EMBL" id="OAB28017.1"/>
    </source>
</evidence>
<dbReference type="RefSeq" id="WP_066080090.1">
    <property type="nucleotide sequence ID" value="NZ_FRDK01000003.1"/>
</dbReference>
<feature type="signal peptide" evidence="1">
    <location>
        <begin position="1"/>
        <end position="18"/>
    </location>
</feature>
<accession>A0A167X4R0</accession>
<dbReference type="EMBL" id="LVJE01000013">
    <property type="protein sequence ID" value="OAB28017.1"/>
    <property type="molecule type" value="Genomic_DNA"/>
</dbReference>
<comment type="caution">
    <text evidence="2">The sequence shown here is derived from an EMBL/GenBank/DDBJ whole genome shotgun (WGS) entry which is preliminary data.</text>
</comment>
<proteinExistence type="predicted"/>
<evidence type="ECO:0000256" key="1">
    <source>
        <dbReference type="SAM" id="SignalP"/>
    </source>
</evidence>
<sequence length="77" mass="8706">MKKFTLLILGFYFANLHAQLPTVQQYQTQQSNAWQTSLSSLTANGSYATDLEMLYDKVTPFAGLYTYNNTDNNISKA</sequence>
<name>A0A167X4R0_9FLAO</name>
<evidence type="ECO:0000313" key="3">
    <source>
        <dbReference type="Proteomes" id="UP000077164"/>
    </source>
</evidence>
<organism evidence="2 3">
    <name type="scientific">Flavobacterium fryxellicola</name>
    <dbReference type="NCBI Taxonomy" id="249352"/>
    <lineage>
        <taxon>Bacteria</taxon>
        <taxon>Pseudomonadati</taxon>
        <taxon>Bacteroidota</taxon>
        <taxon>Flavobacteriia</taxon>
        <taxon>Flavobacteriales</taxon>
        <taxon>Flavobacteriaceae</taxon>
        <taxon>Flavobacterium</taxon>
    </lineage>
</organism>
<feature type="chain" id="PRO_5007894245" evidence="1">
    <location>
        <begin position="19"/>
        <end position="77"/>
    </location>
</feature>
<reference evidence="2 3" key="1">
    <citation type="submission" date="2016-03" db="EMBL/GenBank/DDBJ databases">
        <title>Draft genome sequence of Flavobacterium fryxellicola DSM 16209.</title>
        <authorList>
            <person name="Shin S.-K."/>
            <person name="Yi H."/>
        </authorList>
    </citation>
    <scope>NUCLEOTIDE SEQUENCE [LARGE SCALE GENOMIC DNA]</scope>
    <source>
        <strain evidence="2 3">DSM 16209</strain>
    </source>
</reference>
<dbReference type="Proteomes" id="UP000077164">
    <property type="component" value="Unassembled WGS sequence"/>
</dbReference>